<accession>A0A8X6K565</accession>
<dbReference type="Proteomes" id="UP000887013">
    <property type="component" value="Unassembled WGS sequence"/>
</dbReference>
<keyword evidence="2" id="KW-1185">Reference proteome</keyword>
<evidence type="ECO:0000313" key="1">
    <source>
        <dbReference type="EMBL" id="GFS67480.1"/>
    </source>
</evidence>
<organism evidence="1 2">
    <name type="scientific">Nephila pilipes</name>
    <name type="common">Giant wood spider</name>
    <name type="synonym">Nephila maculata</name>
    <dbReference type="NCBI Taxonomy" id="299642"/>
    <lineage>
        <taxon>Eukaryota</taxon>
        <taxon>Metazoa</taxon>
        <taxon>Ecdysozoa</taxon>
        <taxon>Arthropoda</taxon>
        <taxon>Chelicerata</taxon>
        <taxon>Arachnida</taxon>
        <taxon>Araneae</taxon>
        <taxon>Araneomorphae</taxon>
        <taxon>Entelegynae</taxon>
        <taxon>Araneoidea</taxon>
        <taxon>Nephilidae</taxon>
        <taxon>Nephila</taxon>
    </lineage>
</organism>
<dbReference type="EMBL" id="BMAW01048721">
    <property type="protein sequence ID" value="GFS67480.1"/>
    <property type="molecule type" value="Genomic_DNA"/>
</dbReference>
<evidence type="ECO:0000313" key="2">
    <source>
        <dbReference type="Proteomes" id="UP000887013"/>
    </source>
</evidence>
<gene>
    <name evidence="1" type="ORF">NPIL_163081</name>
</gene>
<name>A0A8X6K565_NEPPI</name>
<sequence length="111" mass="12930">MISSLKQIARSAELRFKPTKYVALYFNHTRVRSILNQDFSPVSLILIRYLRDQKAYKYLGVKVDFPFSQNNSDIFYGVAKGINIRSKNLLSPWGKLKTLRVCLIPRIDFIC</sequence>
<proteinExistence type="predicted"/>
<dbReference type="OrthoDB" id="8197512at2759"/>
<comment type="caution">
    <text evidence="1">The sequence shown here is derived from an EMBL/GenBank/DDBJ whole genome shotgun (WGS) entry which is preliminary data.</text>
</comment>
<reference evidence="1" key="1">
    <citation type="submission" date="2020-08" db="EMBL/GenBank/DDBJ databases">
        <title>Multicomponent nature underlies the extraordinary mechanical properties of spider dragline silk.</title>
        <authorList>
            <person name="Kono N."/>
            <person name="Nakamura H."/>
            <person name="Mori M."/>
            <person name="Yoshida Y."/>
            <person name="Ohtoshi R."/>
            <person name="Malay A.D."/>
            <person name="Moran D.A.P."/>
            <person name="Tomita M."/>
            <person name="Numata K."/>
            <person name="Arakawa K."/>
        </authorList>
    </citation>
    <scope>NUCLEOTIDE SEQUENCE</scope>
</reference>
<protein>
    <submittedName>
        <fullName evidence="1">Uncharacterized protein</fullName>
    </submittedName>
</protein>
<dbReference type="AlphaFoldDB" id="A0A8X6K565"/>